<name>A0A9W6FYQ5_9BACT</name>
<proteinExistence type="predicted"/>
<comment type="caution">
    <text evidence="1">The sequence shown here is derived from an EMBL/GenBank/DDBJ whole genome shotgun (WGS) entry which is preliminary data.</text>
</comment>
<dbReference type="AlphaFoldDB" id="A0A9W6FYQ5"/>
<evidence type="ECO:0000313" key="2">
    <source>
        <dbReference type="Proteomes" id="UP001144352"/>
    </source>
</evidence>
<dbReference type="Proteomes" id="UP001144352">
    <property type="component" value="Unassembled WGS sequence"/>
</dbReference>
<gene>
    <name evidence="1" type="ORF">GHYDROH2_07240</name>
</gene>
<dbReference type="EMBL" id="BSDS01000001">
    <property type="protein sequence ID" value="GLI37223.1"/>
    <property type="molecule type" value="Genomic_DNA"/>
</dbReference>
<keyword evidence="2" id="KW-1185">Reference proteome</keyword>
<evidence type="ECO:0000313" key="1">
    <source>
        <dbReference type="EMBL" id="GLI37223.1"/>
    </source>
</evidence>
<organism evidence="1 2">
    <name type="scientific">Geobacter hydrogenophilus</name>
    <dbReference type="NCBI Taxonomy" id="40983"/>
    <lineage>
        <taxon>Bacteria</taxon>
        <taxon>Pseudomonadati</taxon>
        <taxon>Thermodesulfobacteriota</taxon>
        <taxon>Desulfuromonadia</taxon>
        <taxon>Geobacterales</taxon>
        <taxon>Geobacteraceae</taxon>
        <taxon>Geobacter</taxon>
    </lineage>
</organism>
<accession>A0A9W6FYQ5</accession>
<sequence>MLRVAGNPHGPAVLHLHQEAAGVGAVVGADGASHFGGHGYLVDGEWNFKGYTPLTPAPLPQGEGVNQTLSLGERVAKGRVRGDKEAASMYHRDCNR</sequence>
<reference evidence="1" key="1">
    <citation type="submission" date="2022-12" db="EMBL/GenBank/DDBJ databases">
        <title>Reference genome sequencing for broad-spectrum identification of bacterial and archaeal isolates by mass spectrometry.</title>
        <authorList>
            <person name="Sekiguchi Y."/>
            <person name="Tourlousse D.M."/>
        </authorList>
    </citation>
    <scope>NUCLEOTIDE SEQUENCE</scope>
    <source>
        <strain evidence="1">H2</strain>
    </source>
</reference>
<protein>
    <submittedName>
        <fullName evidence="1">Uncharacterized protein</fullName>
    </submittedName>
</protein>